<proteinExistence type="predicted"/>
<dbReference type="GeneID" id="18675939"/>
<dbReference type="KEGG" id="fme:FOMMEDRAFT_162948"/>
<accession>R7SGV3</accession>
<dbReference type="Proteomes" id="UP000053630">
    <property type="component" value="Unassembled WGS sequence"/>
</dbReference>
<dbReference type="EMBL" id="JH718129">
    <property type="protein sequence ID" value="EJC97532.1"/>
    <property type="molecule type" value="Genomic_DNA"/>
</dbReference>
<sequence length="92" mass="10503">MPQHEDSKDIILLFDGTAVSFDFPYNSTISMLFEGLPRDHDFQPAFHWDGPGTSSTRPRATIVEFFDMATGYSVERKVIDGMRKIHEKCTFA</sequence>
<organism evidence="1 2">
    <name type="scientific">Fomitiporia mediterranea (strain MF3/22)</name>
    <name type="common">Grapevine white-rot fungus</name>
    <dbReference type="NCBI Taxonomy" id="694068"/>
    <lineage>
        <taxon>Eukaryota</taxon>
        <taxon>Fungi</taxon>
        <taxon>Dikarya</taxon>
        <taxon>Basidiomycota</taxon>
        <taxon>Agaricomycotina</taxon>
        <taxon>Agaricomycetes</taxon>
        <taxon>Hymenochaetales</taxon>
        <taxon>Hymenochaetaceae</taxon>
        <taxon>Fomitiporia</taxon>
    </lineage>
</organism>
<gene>
    <name evidence="1" type="ORF">FOMMEDRAFT_162948</name>
</gene>
<evidence type="ECO:0000313" key="2">
    <source>
        <dbReference type="Proteomes" id="UP000053630"/>
    </source>
</evidence>
<name>R7SGV3_FOMME</name>
<dbReference type="RefSeq" id="XP_007272205.1">
    <property type="nucleotide sequence ID" value="XM_007272143.1"/>
</dbReference>
<dbReference type="AlphaFoldDB" id="R7SGV3"/>
<keyword evidence="2" id="KW-1185">Reference proteome</keyword>
<reference evidence="2" key="1">
    <citation type="journal article" date="2012" name="Science">
        <title>The Paleozoic origin of enzymatic lignin decomposition reconstructed from 31 fungal genomes.</title>
        <authorList>
            <person name="Floudas D."/>
            <person name="Binder M."/>
            <person name="Riley R."/>
            <person name="Barry K."/>
            <person name="Blanchette R.A."/>
            <person name="Henrissat B."/>
            <person name="Martinez A.T."/>
            <person name="Otillar R."/>
            <person name="Spatafora J.W."/>
            <person name="Yadav J.S."/>
            <person name="Aerts A."/>
            <person name="Benoit I."/>
            <person name="Boyd A."/>
            <person name="Carlson A."/>
            <person name="Copeland A."/>
            <person name="Coutinho P.M."/>
            <person name="de Vries R.P."/>
            <person name="Ferreira P."/>
            <person name="Findley K."/>
            <person name="Foster B."/>
            <person name="Gaskell J."/>
            <person name="Glotzer D."/>
            <person name="Gorecki P."/>
            <person name="Heitman J."/>
            <person name="Hesse C."/>
            <person name="Hori C."/>
            <person name="Igarashi K."/>
            <person name="Jurgens J.A."/>
            <person name="Kallen N."/>
            <person name="Kersten P."/>
            <person name="Kohler A."/>
            <person name="Kuees U."/>
            <person name="Kumar T.K.A."/>
            <person name="Kuo A."/>
            <person name="LaButti K."/>
            <person name="Larrondo L.F."/>
            <person name="Lindquist E."/>
            <person name="Ling A."/>
            <person name="Lombard V."/>
            <person name="Lucas S."/>
            <person name="Lundell T."/>
            <person name="Martin R."/>
            <person name="McLaughlin D.J."/>
            <person name="Morgenstern I."/>
            <person name="Morin E."/>
            <person name="Murat C."/>
            <person name="Nagy L.G."/>
            <person name="Nolan M."/>
            <person name="Ohm R.A."/>
            <person name="Patyshakuliyeva A."/>
            <person name="Rokas A."/>
            <person name="Ruiz-Duenas F.J."/>
            <person name="Sabat G."/>
            <person name="Salamov A."/>
            <person name="Samejima M."/>
            <person name="Schmutz J."/>
            <person name="Slot J.C."/>
            <person name="St John F."/>
            <person name="Stenlid J."/>
            <person name="Sun H."/>
            <person name="Sun S."/>
            <person name="Syed K."/>
            <person name="Tsang A."/>
            <person name="Wiebenga A."/>
            <person name="Young D."/>
            <person name="Pisabarro A."/>
            <person name="Eastwood D.C."/>
            <person name="Martin F."/>
            <person name="Cullen D."/>
            <person name="Grigoriev I.V."/>
            <person name="Hibbett D.S."/>
        </authorList>
    </citation>
    <scope>NUCLEOTIDE SEQUENCE [LARGE SCALE GENOMIC DNA]</scope>
    <source>
        <strain evidence="2">MF3/22</strain>
    </source>
</reference>
<protein>
    <submittedName>
        <fullName evidence="1">Uncharacterized protein</fullName>
    </submittedName>
</protein>
<evidence type="ECO:0000313" key="1">
    <source>
        <dbReference type="EMBL" id="EJC97532.1"/>
    </source>
</evidence>